<dbReference type="NCBIfam" id="TIGR02945">
    <property type="entry name" value="SUF_assoc"/>
    <property type="match status" value="1"/>
</dbReference>
<dbReference type="PANTHER" id="PTHR42831">
    <property type="entry name" value="FE-S PROTEIN MATURATION AUXILIARY FACTOR YITW"/>
    <property type="match status" value="1"/>
</dbReference>
<dbReference type="STRING" id="1071918.SAMN05421544_10842"/>
<sequence>MKYTDDQIANIGENIIKTLKTVYDPEIPVDIYELGLVYDVQISDEGSVKIVMTLTTPNCPVAETLPQEVKEKISDIEGVKDVDLELTFEPTWNKDMMSEEAKFELGML</sequence>
<name>A0A1G7CGW0_9FLAO</name>
<reference evidence="2 3" key="1">
    <citation type="submission" date="2016-10" db="EMBL/GenBank/DDBJ databases">
        <authorList>
            <person name="de Groot N.N."/>
        </authorList>
    </citation>
    <scope>NUCLEOTIDE SEQUENCE [LARGE SCALE GENOMIC DNA]</scope>
    <source>
        <strain evidence="2 3">DSM 24015</strain>
    </source>
</reference>
<protein>
    <submittedName>
        <fullName evidence="2">FeS assembly SUF system protein</fullName>
    </submittedName>
</protein>
<dbReference type="Pfam" id="PF01883">
    <property type="entry name" value="FeS_assembly_P"/>
    <property type="match status" value="1"/>
</dbReference>
<feature type="domain" description="MIP18 family-like" evidence="1">
    <location>
        <begin position="13"/>
        <end position="82"/>
    </location>
</feature>
<dbReference type="InterPro" id="IPR014291">
    <property type="entry name" value="SUF_FeS_clus_asmbl-assoc"/>
</dbReference>
<organism evidence="2 3">
    <name type="scientific">Riemerella columbipharyngis</name>
    <dbReference type="NCBI Taxonomy" id="1071918"/>
    <lineage>
        <taxon>Bacteria</taxon>
        <taxon>Pseudomonadati</taxon>
        <taxon>Bacteroidota</taxon>
        <taxon>Flavobacteriia</taxon>
        <taxon>Flavobacteriales</taxon>
        <taxon>Weeksellaceae</taxon>
        <taxon>Riemerella</taxon>
    </lineage>
</organism>
<dbReference type="AlphaFoldDB" id="A0A1G7CGW0"/>
<gene>
    <name evidence="2" type="ORF">SAMN05421544_10842</name>
</gene>
<accession>A0A1G7CGW0</accession>
<dbReference type="InterPro" id="IPR034904">
    <property type="entry name" value="FSCA_dom_sf"/>
</dbReference>
<dbReference type="Proteomes" id="UP000198517">
    <property type="component" value="Unassembled WGS sequence"/>
</dbReference>
<evidence type="ECO:0000313" key="2">
    <source>
        <dbReference type="EMBL" id="SDE38612.1"/>
    </source>
</evidence>
<evidence type="ECO:0000259" key="1">
    <source>
        <dbReference type="Pfam" id="PF01883"/>
    </source>
</evidence>
<dbReference type="InterPro" id="IPR002744">
    <property type="entry name" value="MIP18-like"/>
</dbReference>
<dbReference type="Gene3D" id="3.30.300.130">
    <property type="entry name" value="Fe-S cluster assembly (FSCA)"/>
    <property type="match status" value="1"/>
</dbReference>
<dbReference type="EMBL" id="FNAS01000008">
    <property type="protein sequence ID" value="SDE38612.1"/>
    <property type="molecule type" value="Genomic_DNA"/>
</dbReference>
<proteinExistence type="predicted"/>
<dbReference type="OrthoDB" id="9805360at2"/>
<dbReference type="PANTHER" id="PTHR42831:SF1">
    <property type="entry name" value="FE-S PROTEIN MATURATION AUXILIARY FACTOR YITW"/>
    <property type="match status" value="1"/>
</dbReference>
<dbReference type="InterPro" id="IPR052339">
    <property type="entry name" value="Fe-S_Maturation_MIP18"/>
</dbReference>
<dbReference type="RefSeq" id="WP_092736523.1">
    <property type="nucleotide sequence ID" value="NZ_FNAS01000008.1"/>
</dbReference>
<dbReference type="SUPFAM" id="SSF117916">
    <property type="entry name" value="Fe-S cluster assembly (FSCA) domain-like"/>
    <property type="match status" value="1"/>
</dbReference>
<evidence type="ECO:0000313" key="3">
    <source>
        <dbReference type="Proteomes" id="UP000198517"/>
    </source>
</evidence>
<keyword evidence="3" id="KW-1185">Reference proteome</keyword>